<sequence length="267" mass="31714">MQEKKDTSRYATRQAINQFRQQNKSYTEAPSPSGFIPAGKSRLLDWIDSERITFWCWLFVLHASCAFLGKQIAGLTDEDIPYKHFEVNSNPLTHNERLIAVKKYFEEMEKKAGHSTAYEIMREMQAEWLFIADKTKDMSWLPRKESVVCWAWDYVRKLPYFRKKSMSSWFQPVSVAEKRMAIIAVFDELFPEEYMYKHDDIKYRNHLISNMKSAYDKKMRNKDDNLRTQISVKISWHAKQRLDKLMQDRGATQQSIIEYLLLHGSLD</sequence>
<name>A0A743PKF2_SALER</name>
<evidence type="ECO:0000313" key="1">
    <source>
        <dbReference type="EMBL" id="HAF2131032.1"/>
    </source>
</evidence>
<reference evidence="1" key="2">
    <citation type="submission" date="2020-02" db="EMBL/GenBank/DDBJ databases">
        <authorList>
            <consortium name="NCBI Pathogen Detection Project"/>
        </authorList>
    </citation>
    <scope>NUCLEOTIDE SEQUENCE</scope>
    <source>
        <strain evidence="1">MA.CK_00/00001968</strain>
    </source>
</reference>
<reference evidence="1" key="1">
    <citation type="journal article" date="2018" name="Genome Biol.">
        <title>SKESA: strategic k-mer extension for scrupulous assemblies.</title>
        <authorList>
            <person name="Souvorov A."/>
            <person name="Agarwala R."/>
            <person name="Lipman D.J."/>
        </authorList>
    </citation>
    <scope>NUCLEOTIDE SEQUENCE</scope>
    <source>
        <strain evidence="1">MA.CK_00/00001968</strain>
    </source>
</reference>
<proteinExistence type="predicted"/>
<dbReference type="AlphaFoldDB" id="A0A743PKF2"/>
<comment type="caution">
    <text evidence="1">The sequence shown here is derived from an EMBL/GenBank/DDBJ whole genome shotgun (WGS) entry which is preliminary data.</text>
</comment>
<accession>A0A743PKF2</accession>
<organism evidence="1">
    <name type="scientific">Salmonella enterica</name>
    <name type="common">Salmonella choleraesuis</name>
    <dbReference type="NCBI Taxonomy" id="28901"/>
    <lineage>
        <taxon>Bacteria</taxon>
        <taxon>Pseudomonadati</taxon>
        <taxon>Pseudomonadota</taxon>
        <taxon>Gammaproteobacteria</taxon>
        <taxon>Enterobacterales</taxon>
        <taxon>Enterobacteriaceae</taxon>
        <taxon>Salmonella</taxon>
    </lineage>
</organism>
<dbReference type="EMBL" id="DAAUQX010000092">
    <property type="protein sequence ID" value="HAF2131032.1"/>
    <property type="molecule type" value="Genomic_DNA"/>
</dbReference>
<protein>
    <submittedName>
        <fullName evidence="1">Uncharacterized protein</fullName>
    </submittedName>
</protein>
<gene>
    <name evidence="1" type="ORF">G9F27_005371</name>
</gene>